<dbReference type="AlphaFoldDB" id="A0A8J2JKH7"/>
<dbReference type="PROSITE" id="PS50041">
    <property type="entry name" value="C_TYPE_LECTIN_2"/>
    <property type="match status" value="1"/>
</dbReference>
<protein>
    <recommendedName>
        <fullName evidence="2">C-type lectin domain-containing protein</fullName>
    </recommendedName>
</protein>
<organism evidence="3 4">
    <name type="scientific">Allacma fusca</name>
    <dbReference type="NCBI Taxonomy" id="39272"/>
    <lineage>
        <taxon>Eukaryota</taxon>
        <taxon>Metazoa</taxon>
        <taxon>Ecdysozoa</taxon>
        <taxon>Arthropoda</taxon>
        <taxon>Hexapoda</taxon>
        <taxon>Collembola</taxon>
        <taxon>Symphypleona</taxon>
        <taxon>Sminthuridae</taxon>
        <taxon>Allacma</taxon>
    </lineage>
</organism>
<evidence type="ECO:0000313" key="3">
    <source>
        <dbReference type="EMBL" id="CAG7720637.1"/>
    </source>
</evidence>
<dbReference type="InterPro" id="IPR001304">
    <property type="entry name" value="C-type_lectin-like"/>
</dbReference>
<reference evidence="3" key="1">
    <citation type="submission" date="2021-06" db="EMBL/GenBank/DDBJ databases">
        <authorList>
            <person name="Hodson N. C."/>
            <person name="Mongue J. A."/>
            <person name="Jaron S. K."/>
        </authorList>
    </citation>
    <scope>NUCLEOTIDE SEQUENCE</scope>
</reference>
<keyword evidence="1" id="KW-0732">Signal</keyword>
<proteinExistence type="predicted"/>
<keyword evidence="4" id="KW-1185">Reference proteome</keyword>
<dbReference type="OrthoDB" id="6338838at2759"/>
<dbReference type="Proteomes" id="UP000708208">
    <property type="component" value="Unassembled WGS sequence"/>
</dbReference>
<gene>
    <name evidence="3" type="ORF">AFUS01_LOCUS9907</name>
</gene>
<feature type="domain" description="C-type lectin" evidence="2">
    <location>
        <begin position="46"/>
        <end position="162"/>
    </location>
</feature>
<feature type="signal peptide" evidence="1">
    <location>
        <begin position="1"/>
        <end position="19"/>
    </location>
</feature>
<evidence type="ECO:0000256" key="1">
    <source>
        <dbReference type="SAM" id="SignalP"/>
    </source>
</evidence>
<dbReference type="Pfam" id="PF00059">
    <property type="entry name" value="Lectin_C"/>
    <property type="match status" value="1"/>
</dbReference>
<feature type="chain" id="PRO_5035150178" description="C-type lectin domain-containing protein" evidence="1">
    <location>
        <begin position="20"/>
        <end position="163"/>
    </location>
</feature>
<comment type="caution">
    <text evidence="3">The sequence shown here is derived from an EMBL/GenBank/DDBJ whole genome shotgun (WGS) entry which is preliminary data.</text>
</comment>
<dbReference type="CDD" id="cd00037">
    <property type="entry name" value="CLECT"/>
    <property type="match status" value="1"/>
</dbReference>
<evidence type="ECO:0000259" key="2">
    <source>
        <dbReference type="PROSITE" id="PS50041"/>
    </source>
</evidence>
<name>A0A8J2JKH7_9HEXA</name>
<accession>A0A8J2JKH7</accession>
<dbReference type="EMBL" id="CAJVCH010072400">
    <property type="protein sequence ID" value="CAG7720637.1"/>
    <property type="molecule type" value="Genomic_DNA"/>
</dbReference>
<evidence type="ECO:0000313" key="4">
    <source>
        <dbReference type="Proteomes" id="UP000708208"/>
    </source>
</evidence>
<sequence length="163" mass="17914">MKSIAVFVVLTCLSSGALSNGIPLPANRTLPAPGPDGMIHLSGKSRAGTGYTISTFSATFWNAIDYCRRTNRKLLAIEDSAEQMEISLLLTSYNIAFNMWTSGVEISPGELVWASTLEKVDYSNIGNTNNGQDNCLAIVTSGPNRNKWMHSFCQNWYYFICEA</sequence>
<dbReference type="SMART" id="SM00034">
    <property type="entry name" value="CLECT"/>
    <property type="match status" value="1"/>
</dbReference>